<gene>
    <name evidence="1" type="ORF">SAMN02982919_03175</name>
</gene>
<dbReference type="Proteomes" id="UP000199766">
    <property type="component" value="Unassembled WGS sequence"/>
</dbReference>
<sequence length="47" mass="5619">MLQGIEHGDQALEDISVRLARYGLMKPNVFVDEMRERMEFWEQQKGH</sequence>
<evidence type="ECO:0000313" key="2">
    <source>
        <dbReference type="Proteomes" id="UP000199766"/>
    </source>
</evidence>
<organism evidence="1 2">
    <name type="scientific">Giesbergeria anulus</name>
    <dbReference type="NCBI Taxonomy" id="180197"/>
    <lineage>
        <taxon>Bacteria</taxon>
        <taxon>Pseudomonadati</taxon>
        <taxon>Pseudomonadota</taxon>
        <taxon>Betaproteobacteria</taxon>
        <taxon>Burkholderiales</taxon>
        <taxon>Comamonadaceae</taxon>
        <taxon>Giesbergeria</taxon>
    </lineage>
</organism>
<dbReference type="AlphaFoldDB" id="A0A1H9SPB3"/>
<proteinExistence type="predicted"/>
<name>A0A1H9SPB3_9BURK</name>
<protein>
    <submittedName>
        <fullName evidence="1">Uncharacterized protein</fullName>
    </submittedName>
</protein>
<keyword evidence="2" id="KW-1185">Reference proteome</keyword>
<dbReference type="EMBL" id="FOGD01000020">
    <property type="protein sequence ID" value="SER86169.1"/>
    <property type="molecule type" value="Genomic_DNA"/>
</dbReference>
<reference evidence="1 2" key="1">
    <citation type="submission" date="2016-10" db="EMBL/GenBank/DDBJ databases">
        <authorList>
            <person name="de Groot N.N."/>
        </authorList>
    </citation>
    <scope>NUCLEOTIDE SEQUENCE [LARGE SCALE GENOMIC DNA]</scope>
    <source>
        <strain evidence="1 2">ATCC 35958</strain>
    </source>
</reference>
<dbReference type="RefSeq" id="WP_177172931.1">
    <property type="nucleotide sequence ID" value="NZ_FOGD01000020.1"/>
</dbReference>
<evidence type="ECO:0000313" key="1">
    <source>
        <dbReference type="EMBL" id="SER86169.1"/>
    </source>
</evidence>
<accession>A0A1H9SPB3</accession>